<name>A0A8X6P2I4_NEPPI</name>
<feature type="region of interest" description="Disordered" evidence="2">
    <location>
        <begin position="768"/>
        <end position="830"/>
    </location>
</feature>
<feature type="compositionally biased region" description="Low complexity" evidence="2">
    <location>
        <begin position="701"/>
        <end position="723"/>
    </location>
</feature>
<gene>
    <name evidence="4" type="ORF">NPIL_45191</name>
</gene>
<keyword evidence="1" id="KW-0862">Zinc</keyword>
<keyword evidence="5" id="KW-1185">Reference proteome</keyword>
<feature type="region of interest" description="Disordered" evidence="2">
    <location>
        <begin position="553"/>
        <end position="593"/>
    </location>
</feature>
<keyword evidence="1" id="KW-0863">Zinc-finger</keyword>
<dbReference type="PROSITE" id="PS50157">
    <property type="entry name" value="ZINC_FINGER_C2H2_2"/>
    <property type="match status" value="1"/>
</dbReference>
<evidence type="ECO:0000256" key="2">
    <source>
        <dbReference type="SAM" id="MobiDB-lite"/>
    </source>
</evidence>
<evidence type="ECO:0000313" key="5">
    <source>
        <dbReference type="Proteomes" id="UP000887013"/>
    </source>
</evidence>
<keyword evidence="1" id="KW-0479">Metal-binding</keyword>
<evidence type="ECO:0000259" key="3">
    <source>
        <dbReference type="PROSITE" id="PS50157"/>
    </source>
</evidence>
<proteinExistence type="predicted"/>
<dbReference type="GO" id="GO:0008270">
    <property type="term" value="F:zinc ion binding"/>
    <property type="evidence" value="ECO:0007669"/>
    <property type="project" value="UniProtKB-KW"/>
</dbReference>
<feature type="compositionally biased region" description="Low complexity" evidence="2">
    <location>
        <begin position="798"/>
        <end position="821"/>
    </location>
</feature>
<dbReference type="EMBL" id="BMAW01110668">
    <property type="protein sequence ID" value="GFT44242.1"/>
    <property type="molecule type" value="Genomic_DNA"/>
</dbReference>
<reference evidence="4" key="1">
    <citation type="submission" date="2020-08" db="EMBL/GenBank/DDBJ databases">
        <title>Multicomponent nature underlies the extraordinary mechanical properties of spider dragline silk.</title>
        <authorList>
            <person name="Kono N."/>
            <person name="Nakamura H."/>
            <person name="Mori M."/>
            <person name="Yoshida Y."/>
            <person name="Ohtoshi R."/>
            <person name="Malay A.D."/>
            <person name="Moran D.A.P."/>
            <person name="Tomita M."/>
            <person name="Numata K."/>
            <person name="Arakawa K."/>
        </authorList>
    </citation>
    <scope>NUCLEOTIDE SEQUENCE</scope>
</reference>
<dbReference type="AlphaFoldDB" id="A0A8X6P2I4"/>
<comment type="caution">
    <text evidence="4">The sequence shown here is derived from an EMBL/GenBank/DDBJ whole genome shotgun (WGS) entry which is preliminary data.</text>
</comment>
<dbReference type="Proteomes" id="UP000887013">
    <property type="component" value="Unassembled WGS sequence"/>
</dbReference>
<feature type="domain" description="C2H2-type" evidence="3">
    <location>
        <begin position="459"/>
        <end position="483"/>
    </location>
</feature>
<evidence type="ECO:0000313" key="4">
    <source>
        <dbReference type="EMBL" id="GFT44242.1"/>
    </source>
</evidence>
<organism evidence="4 5">
    <name type="scientific">Nephila pilipes</name>
    <name type="common">Giant wood spider</name>
    <name type="synonym">Nephila maculata</name>
    <dbReference type="NCBI Taxonomy" id="299642"/>
    <lineage>
        <taxon>Eukaryota</taxon>
        <taxon>Metazoa</taxon>
        <taxon>Ecdysozoa</taxon>
        <taxon>Arthropoda</taxon>
        <taxon>Chelicerata</taxon>
        <taxon>Arachnida</taxon>
        <taxon>Araneae</taxon>
        <taxon>Araneomorphae</taxon>
        <taxon>Entelegynae</taxon>
        <taxon>Araneoidea</taxon>
        <taxon>Nephilidae</taxon>
        <taxon>Nephila</taxon>
    </lineage>
</organism>
<evidence type="ECO:0000256" key="1">
    <source>
        <dbReference type="PROSITE-ProRule" id="PRU00042"/>
    </source>
</evidence>
<sequence>MSDSSDTINNLCIIDYPLPKTFTCNICFNPAAPTKSRRIGHFSDRGGYVRHLRNAHGIDTASRVTFKCVSCGHSDRLLKKLARHKCRTSNIFACPTPRGEDLFTGGTPSTISPSRIPTRDGRRILARSPPAHFTSNTADKYEIPSHLNSEFPPSTTCPNSVTENEAGPAICGAHLANDSLNDFMIKSRPSVAPVLSESGQLRSDLELEVPFAPTLTSTRVPPVIDLERVVDPSPVLPEPLVGSSICSSIQELAAQILPSPGSVYDPLMDPVERDYIDLISLVDDFDGSRVFYLRPERRWSGGCFTSPISRPTPIFYSCPNIPPGFSSPVDSFRAQDEGPNFHPVAASTPIVDRVSSGPVAETPVLRPIPLDIGAEPARGPFPSLLSFALGTLKGSATLRDLFGAVAIRSQFAPSADPPSILSEDCSPSSSPLVEDPLPPSCPPPVSPKAPRVAPITIRTPCPYCEKPFKTQKGLNSHLVAVHSYGTMDLEGVPRPIRAATRQPAISDFFSVGSPEVLEICETAPPEISTLREASLPPSEASVPVLKTSKAKRVRFDLPEPCPGPSLQSKDSSSSPSGGDSTGPTGDSKLPSVPGVVGPVPFLTKFQKDWSDRIKVVGSASELDEVYSQFPRPIRAATRQPAISDFFSVESPEVVEICETAPPETSTLRVASSPPVEANVPVLKHLKAKRVRFDLPEPCPGPSLQSKGSSSSPSSGGDSTGPAGDTPKIPSVPGVVVPVFLTKFQKDSSDRIRDVGSAGELEEVYSQFILSLGGKPSRRRGGPRNPARRNGKSRRHQPSAEPAESSTSAAGSLPSAPSAGEPLTKRYPEAP</sequence>
<dbReference type="InterPro" id="IPR013087">
    <property type="entry name" value="Znf_C2H2_type"/>
</dbReference>
<feature type="compositionally biased region" description="Basic residues" evidence="2">
    <location>
        <begin position="775"/>
        <end position="796"/>
    </location>
</feature>
<dbReference type="PROSITE" id="PS00028">
    <property type="entry name" value="ZINC_FINGER_C2H2_1"/>
    <property type="match status" value="1"/>
</dbReference>
<feature type="region of interest" description="Disordered" evidence="2">
    <location>
        <begin position="693"/>
        <end position="731"/>
    </location>
</feature>
<accession>A0A8X6P2I4</accession>
<feature type="region of interest" description="Disordered" evidence="2">
    <location>
        <begin position="414"/>
        <end position="447"/>
    </location>
</feature>
<feature type="compositionally biased region" description="Low complexity" evidence="2">
    <location>
        <begin position="568"/>
        <end position="593"/>
    </location>
</feature>
<protein>
    <recommendedName>
        <fullName evidence="3">C2H2-type domain-containing protein</fullName>
    </recommendedName>
</protein>
<dbReference type="SMART" id="SM00355">
    <property type="entry name" value="ZnF_C2H2"/>
    <property type="match status" value="2"/>
</dbReference>
<feature type="compositionally biased region" description="Pro residues" evidence="2">
    <location>
        <begin position="436"/>
        <end position="447"/>
    </location>
</feature>